<dbReference type="AlphaFoldDB" id="A0A0U3UHD6"/>
<feature type="transmembrane region" description="Helical" evidence="1">
    <location>
        <begin position="44"/>
        <end position="65"/>
    </location>
</feature>
<protein>
    <submittedName>
        <fullName evidence="2">Uncharacterized protein</fullName>
    </submittedName>
</protein>
<reference evidence="2" key="1">
    <citation type="submission" date="2015-10" db="EMBL/GenBank/DDBJ databases">
        <title>Biosynthesis of SCL-MCL polyhydroxyalkanoates by metagenomic clones in Pseudomonas putida.</title>
        <authorList>
            <person name="Cheng J."/>
            <person name="Charles T.C."/>
        </authorList>
    </citation>
    <scope>NUCLEOTIDE SEQUENCE</scope>
</reference>
<proteinExistence type="predicted"/>
<feature type="transmembrane region" description="Helical" evidence="1">
    <location>
        <begin position="101"/>
        <end position="119"/>
    </location>
</feature>
<dbReference type="EMBL" id="KT944257">
    <property type="protein sequence ID" value="ALV86335.1"/>
    <property type="molecule type" value="Genomic_DNA"/>
</dbReference>
<feature type="transmembrane region" description="Helical" evidence="1">
    <location>
        <begin position="72"/>
        <end position="89"/>
    </location>
</feature>
<keyword evidence="1" id="KW-0472">Membrane</keyword>
<keyword evidence="1" id="KW-0812">Transmembrane</keyword>
<organism evidence="2">
    <name type="scientific">uncultured bacterium 5</name>
    <dbReference type="NCBI Taxonomy" id="1748277"/>
    <lineage>
        <taxon>Bacteria</taxon>
        <taxon>environmental samples</taxon>
    </lineage>
</organism>
<evidence type="ECO:0000256" key="1">
    <source>
        <dbReference type="SAM" id="Phobius"/>
    </source>
</evidence>
<feature type="transmembrane region" description="Helical" evidence="1">
    <location>
        <begin position="21"/>
        <end position="38"/>
    </location>
</feature>
<keyword evidence="1" id="KW-1133">Transmembrane helix</keyword>
<evidence type="ECO:0000313" key="2">
    <source>
        <dbReference type="EMBL" id="ALV86335.1"/>
    </source>
</evidence>
<accession>A0A0U3UHD6</accession>
<name>A0A0U3UHD6_9BACT</name>
<sequence>MEPVSWKLRLRVVMQRLTQPTCACMICMTAPTFANLVSLAHWKIALQTGIGTGILALVLTFTPIGQMFGEKYRNALLMGILTALADAWTHPGRFAFDLGEALLTGLVSGLLVLAASFVIEDRARRVRDAWAWMRKTR</sequence>